<dbReference type="Gene3D" id="3.30.70.240">
    <property type="match status" value="1"/>
</dbReference>
<dbReference type="InterPro" id="IPR035647">
    <property type="entry name" value="EFG_III/V"/>
</dbReference>
<dbReference type="InterPro" id="IPR000640">
    <property type="entry name" value="EFG_V-like"/>
</dbReference>
<protein>
    <recommendedName>
        <fullName evidence="4">Elongation factor EFG domain-containing protein</fullName>
    </recommendedName>
</protein>
<evidence type="ECO:0000313" key="3">
    <source>
        <dbReference type="EMBL" id="CAE2298912.1"/>
    </source>
</evidence>
<proteinExistence type="predicted"/>
<dbReference type="Pfam" id="PF21018">
    <property type="entry name" value="BipA_C"/>
    <property type="match status" value="1"/>
</dbReference>
<evidence type="ECO:0008006" key="4">
    <source>
        <dbReference type="Google" id="ProtNLM"/>
    </source>
</evidence>
<evidence type="ECO:0000259" key="1">
    <source>
        <dbReference type="Pfam" id="PF00679"/>
    </source>
</evidence>
<accession>A0A7S4KLR5</accession>
<dbReference type="AlphaFoldDB" id="A0A7S4KLR5"/>
<sequence length="254" mass="28542">MRREGFELSVTQPMVIMRRDKHGDVVEPIEDVTIQVGEEYSGAVIEQMNKRLATLIEIIQPEDGDTETPCTLKFECPSRGLIGFRSALTHLSRGTATLDYLYLEHRPFLGPLTGIEHGSLISMHDGKATAYAIAGLESRGTIFIKPQTQVYSGMVVGEHFKPDQDLDVNIVKAKQLTNVRAAGKDDAIRLATPRIVTLENALSYVQNDEMIEITPQNIRLRKRELQMGLRRRDKKQGKAYYKIEGEEGTVDIDD</sequence>
<dbReference type="SUPFAM" id="SSF54980">
    <property type="entry name" value="EF-G C-terminal domain-like"/>
    <property type="match status" value="1"/>
</dbReference>
<gene>
    <name evidence="3" type="ORF">NAES01612_LOCUS8322</name>
</gene>
<organism evidence="3">
    <name type="scientific">Paramoeba aestuarina</name>
    <dbReference type="NCBI Taxonomy" id="180227"/>
    <lineage>
        <taxon>Eukaryota</taxon>
        <taxon>Amoebozoa</taxon>
        <taxon>Discosea</taxon>
        <taxon>Flabellinia</taxon>
        <taxon>Dactylopodida</taxon>
        <taxon>Paramoebidae</taxon>
        <taxon>Paramoeba</taxon>
    </lineage>
</organism>
<dbReference type="FunFam" id="2.40.50.250:FF:000001">
    <property type="entry name" value="GTP-binding protein TypA"/>
    <property type="match status" value="1"/>
</dbReference>
<dbReference type="Gene3D" id="2.40.50.250">
    <property type="entry name" value="bipa protein"/>
    <property type="match status" value="1"/>
</dbReference>
<reference evidence="3" key="1">
    <citation type="submission" date="2021-01" db="EMBL/GenBank/DDBJ databases">
        <authorList>
            <person name="Corre E."/>
            <person name="Pelletier E."/>
            <person name="Niang G."/>
            <person name="Scheremetjew M."/>
            <person name="Finn R."/>
            <person name="Kale V."/>
            <person name="Holt S."/>
            <person name="Cochrane G."/>
            <person name="Meng A."/>
            <person name="Brown T."/>
            <person name="Cohen L."/>
        </authorList>
    </citation>
    <scope>NUCLEOTIDE SEQUENCE</scope>
    <source>
        <strain evidence="3">SoJaBio B1-5/56/2</strain>
    </source>
</reference>
<dbReference type="InterPro" id="IPR048876">
    <property type="entry name" value="BipA_C"/>
</dbReference>
<dbReference type="EMBL" id="HBKR01012555">
    <property type="protein sequence ID" value="CAE2298912.1"/>
    <property type="molecule type" value="Transcribed_RNA"/>
</dbReference>
<dbReference type="Pfam" id="PF00679">
    <property type="entry name" value="EFG_C"/>
    <property type="match status" value="1"/>
</dbReference>
<evidence type="ECO:0000259" key="2">
    <source>
        <dbReference type="Pfam" id="PF21018"/>
    </source>
</evidence>
<dbReference type="InterPro" id="IPR042116">
    <property type="entry name" value="TypA/BipA_C"/>
</dbReference>
<name>A0A7S4KLR5_9EUKA</name>
<feature type="domain" description="TypA/BipA C-terminal" evidence="2">
    <location>
        <begin position="118"/>
        <end position="226"/>
    </location>
</feature>
<feature type="domain" description="Elongation factor EFG" evidence="1">
    <location>
        <begin position="25"/>
        <end position="107"/>
    </location>
</feature>